<dbReference type="PANTHER" id="PTHR22916:SF51">
    <property type="entry name" value="GLYCOSYLTRANSFERASE EPSH-RELATED"/>
    <property type="match status" value="1"/>
</dbReference>
<gene>
    <name evidence="5" type="ORF">BN000_01595</name>
</gene>
<dbReference type="InterPro" id="IPR029044">
    <property type="entry name" value="Nucleotide-diphossugar_trans"/>
</dbReference>
<dbReference type="Gene3D" id="3.90.550.10">
    <property type="entry name" value="Spore Coat Polysaccharide Biosynthesis Protein SpsA, Chain A"/>
    <property type="match status" value="1"/>
</dbReference>
<evidence type="ECO:0000256" key="1">
    <source>
        <dbReference type="ARBA" id="ARBA00006739"/>
    </source>
</evidence>
<dbReference type="PANTHER" id="PTHR22916">
    <property type="entry name" value="GLYCOSYLTRANSFERASE"/>
    <property type="match status" value="1"/>
</dbReference>
<evidence type="ECO:0000313" key="5">
    <source>
        <dbReference type="EMBL" id="CRK81684.1"/>
    </source>
</evidence>
<keyword evidence="2" id="KW-0328">Glycosyltransferase</keyword>
<evidence type="ECO:0000256" key="3">
    <source>
        <dbReference type="ARBA" id="ARBA00022679"/>
    </source>
</evidence>
<sequence>MVNPKISIIVPIYNVEKYLSKCIDSILAQTFSDFELILVNDGSPDNCGEICDKYGEKDERIKVIHKENGGLSSARNAGIKMATGIYLGFIDSDDYIDEKMYEILYLNAVNHSSDVVVCDFLKVSEGECLLSSKSELEIDVLHFTNKQALEQLYISEKEQRVKWVIACNKLYKRSLFDHLEFKLNRLYEDEFIAHEILYNSSKVTLITKQLYYYVQRENSIVGSSFTIKKLDRVYALKERADFFRGIKETDLHNQAQRQFMDVFFWYFHKTKFEILNAEKELRDLKKVFNKNLFFLLKNPHISRRNKLALILFTLLPFAYFKLIKNSH</sequence>
<dbReference type="Proteomes" id="UP000199087">
    <property type="component" value="Unassembled WGS sequence"/>
</dbReference>
<dbReference type="EMBL" id="CVRB01000001">
    <property type="protein sequence ID" value="CRK81684.1"/>
    <property type="molecule type" value="Genomic_DNA"/>
</dbReference>
<name>A0A0U1NUI1_9BACI</name>
<dbReference type="STRING" id="1499688.BN000_01595"/>
<dbReference type="SUPFAM" id="SSF53448">
    <property type="entry name" value="Nucleotide-diphospho-sugar transferases"/>
    <property type="match status" value="1"/>
</dbReference>
<keyword evidence="3 5" id="KW-0808">Transferase</keyword>
<dbReference type="AlphaFoldDB" id="A0A0U1NUI1"/>
<dbReference type="CDD" id="cd00761">
    <property type="entry name" value="Glyco_tranf_GTA_type"/>
    <property type="match status" value="1"/>
</dbReference>
<dbReference type="InterPro" id="IPR001173">
    <property type="entry name" value="Glyco_trans_2-like"/>
</dbReference>
<organism evidence="5 6">
    <name type="scientific">Neobacillus massiliamazoniensis</name>
    <dbReference type="NCBI Taxonomy" id="1499688"/>
    <lineage>
        <taxon>Bacteria</taxon>
        <taxon>Bacillati</taxon>
        <taxon>Bacillota</taxon>
        <taxon>Bacilli</taxon>
        <taxon>Bacillales</taxon>
        <taxon>Bacillaceae</taxon>
        <taxon>Neobacillus</taxon>
    </lineage>
</organism>
<accession>A0A0U1NUI1</accession>
<keyword evidence="6" id="KW-1185">Reference proteome</keyword>
<dbReference type="RefSeq" id="WP_176699689.1">
    <property type="nucleotide sequence ID" value="NZ_CVRB01000001.1"/>
</dbReference>
<evidence type="ECO:0000259" key="4">
    <source>
        <dbReference type="Pfam" id="PF00535"/>
    </source>
</evidence>
<dbReference type="GO" id="GO:0016757">
    <property type="term" value="F:glycosyltransferase activity"/>
    <property type="evidence" value="ECO:0007669"/>
    <property type="project" value="UniProtKB-KW"/>
</dbReference>
<comment type="similarity">
    <text evidence="1">Belongs to the glycosyltransferase 2 family.</text>
</comment>
<feature type="domain" description="Glycosyltransferase 2-like" evidence="4">
    <location>
        <begin position="7"/>
        <end position="178"/>
    </location>
</feature>
<protein>
    <submittedName>
        <fullName evidence="5">Glycosyl transferase family protein</fullName>
    </submittedName>
</protein>
<evidence type="ECO:0000313" key="6">
    <source>
        <dbReference type="Proteomes" id="UP000199087"/>
    </source>
</evidence>
<dbReference type="Pfam" id="PF00535">
    <property type="entry name" value="Glycos_transf_2"/>
    <property type="match status" value="1"/>
</dbReference>
<proteinExistence type="inferred from homology"/>
<evidence type="ECO:0000256" key="2">
    <source>
        <dbReference type="ARBA" id="ARBA00022676"/>
    </source>
</evidence>
<reference evidence="6" key="1">
    <citation type="submission" date="2015-05" db="EMBL/GenBank/DDBJ databases">
        <authorList>
            <person name="Urmite Genomes"/>
        </authorList>
    </citation>
    <scope>NUCLEOTIDE SEQUENCE [LARGE SCALE GENOMIC DNA]</scope>
    <source>
        <strain evidence="6">LF1</strain>
    </source>
</reference>